<dbReference type="InterPro" id="IPR018531">
    <property type="entry name" value="DUF1993"/>
</dbReference>
<dbReference type="KEGG" id="lpv:HYN51_07560"/>
<dbReference type="RefSeq" id="WP_108900493.1">
    <property type="nucleotide sequence ID" value="NZ_CP029185.2"/>
</dbReference>
<evidence type="ECO:0000313" key="1">
    <source>
        <dbReference type="EMBL" id="AWH88421.1"/>
    </source>
</evidence>
<keyword evidence="2" id="KW-1185">Reference proteome</keyword>
<evidence type="ECO:0000313" key="2">
    <source>
        <dbReference type="Proteomes" id="UP000244908"/>
    </source>
</evidence>
<dbReference type="AlphaFoldDB" id="A0A2Y9TY10"/>
<dbReference type="InterPro" id="IPR034660">
    <property type="entry name" value="DinB/YfiT-like"/>
</dbReference>
<reference evidence="1 2" key="1">
    <citation type="journal article" date="2019" name="Int. J. Syst. Evol. Microbiol.">
        <title>Limnobaculum parvum gen. nov., sp. nov., isolated from a freshwater lake.</title>
        <authorList>
            <person name="Baek C."/>
            <person name="Shin S.K."/>
            <person name="Yi H."/>
        </authorList>
    </citation>
    <scope>NUCLEOTIDE SEQUENCE [LARGE SCALE GENOMIC DNA]</scope>
    <source>
        <strain evidence="1 2">HYN0051</strain>
    </source>
</reference>
<proteinExistence type="predicted"/>
<sequence>MSISYYQLATQSTTRVLNNLDHLIDMAMIFCAERKIDESVLFNDRLAPDMFPLSRQVQLVSDMTKGCAARLAGSEPPSYADTETSFEQLKERIKKTIDFIATLKESNFADCEKRNIKLPWYEDALPADVFLLQHALPNIYFHIATAYNILRHNGVPVGKRDYIGKI</sequence>
<accession>A0A2Y9TY10</accession>
<dbReference type="SUPFAM" id="SSF109854">
    <property type="entry name" value="DinB/YfiT-like putative metalloenzymes"/>
    <property type="match status" value="1"/>
</dbReference>
<dbReference type="EMBL" id="CP029185">
    <property type="protein sequence ID" value="AWH88421.1"/>
    <property type="molecule type" value="Genomic_DNA"/>
</dbReference>
<dbReference type="PANTHER" id="PTHR36922:SF1">
    <property type="entry name" value="DUF1993 DOMAIN-CONTAINING PROTEIN"/>
    <property type="match status" value="1"/>
</dbReference>
<protein>
    <submittedName>
        <fullName evidence="1">DUF1993 domain-containing protein</fullName>
    </submittedName>
</protein>
<dbReference type="PANTHER" id="PTHR36922">
    <property type="entry name" value="BLL2446 PROTEIN"/>
    <property type="match status" value="1"/>
</dbReference>
<name>A0A2Y9TY10_9GAMM</name>
<organism evidence="1 2">
    <name type="scientific">Limnobaculum parvum</name>
    <dbReference type="NCBI Taxonomy" id="2172103"/>
    <lineage>
        <taxon>Bacteria</taxon>
        <taxon>Pseudomonadati</taxon>
        <taxon>Pseudomonadota</taxon>
        <taxon>Gammaproteobacteria</taxon>
        <taxon>Enterobacterales</taxon>
        <taxon>Budviciaceae</taxon>
        <taxon>Limnobaculum</taxon>
    </lineage>
</organism>
<dbReference type="OrthoDB" id="338237at2"/>
<dbReference type="Pfam" id="PF09351">
    <property type="entry name" value="DUF1993"/>
    <property type="match status" value="1"/>
</dbReference>
<dbReference type="Gene3D" id="1.20.120.450">
    <property type="entry name" value="dinb family like domain"/>
    <property type="match status" value="1"/>
</dbReference>
<gene>
    <name evidence="1" type="ORF">HYN51_07560</name>
</gene>
<dbReference type="Proteomes" id="UP000244908">
    <property type="component" value="Chromosome"/>
</dbReference>